<accession>A0A167XER8</accession>
<gene>
    <name evidence="1" type="ORF">EN45_028990</name>
</gene>
<evidence type="ECO:0000313" key="1">
    <source>
        <dbReference type="EMBL" id="KZN92738.1"/>
    </source>
</evidence>
<name>A0A167XER8_PENCH</name>
<dbReference type="Proteomes" id="UP000076449">
    <property type="component" value="Chromosome I"/>
</dbReference>
<dbReference type="PhylomeDB" id="A0A167XER8"/>
<dbReference type="AlphaFoldDB" id="A0A167XER8"/>
<organism evidence="1">
    <name type="scientific">Penicillium chrysogenum</name>
    <name type="common">Penicillium notatum</name>
    <dbReference type="NCBI Taxonomy" id="5076"/>
    <lineage>
        <taxon>Eukaryota</taxon>
        <taxon>Fungi</taxon>
        <taxon>Dikarya</taxon>
        <taxon>Ascomycota</taxon>
        <taxon>Pezizomycotina</taxon>
        <taxon>Eurotiomycetes</taxon>
        <taxon>Eurotiomycetidae</taxon>
        <taxon>Eurotiales</taxon>
        <taxon>Aspergillaceae</taxon>
        <taxon>Penicillium</taxon>
        <taxon>Penicillium chrysogenum species complex</taxon>
    </lineage>
</organism>
<protein>
    <submittedName>
        <fullName evidence="1">Uncharacterized protein</fullName>
    </submittedName>
</protein>
<proteinExistence type="predicted"/>
<dbReference type="EMBL" id="CM002798">
    <property type="protein sequence ID" value="KZN92738.1"/>
    <property type="molecule type" value="Genomic_DNA"/>
</dbReference>
<sequence>MLLLHGANPSPEEPPGTNFVAPGLAVTLENYAVAQLLREFIDLAEIIRLGGRNQEWLMLTAAACAWDDMLRKVLDKSCLMDTRVDSLDAFYSTTTSDLALENLPAISLAAG</sequence>
<reference evidence="1" key="1">
    <citation type="journal article" date="2014" name="Genome Announc.">
        <title>Complete sequencing and chromosome-scale genome assembly of the industrial progenitor strain P2niaD18 from the penicillin producer Penicillium chrysogenum.</title>
        <authorList>
            <person name="Specht T."/>
            <person name="Dahlmann T.A."/>
            <person name="Zadra I."/>
            <person name="Kurnsteiner H."/>
            <person name="Kuck U."/>
        </authorList>
    </citation>
    <scope>NUCLEOTIDE SEQUENCE [LARGE SCALE GENOMIC DNA]</scope>
    <source>
        <strain evidence="1">P2niaD18</strain>
    </source>
</reference>